<evidence type="ECO:0000256" key="3">
    <source>
        <dbReference type="SAM" id="SignalP"/>
    </source>
</evidence>
<name>A0A9D4EB14_DREPO</name>
<reference evidence="5" key="2">
    <citation type="submission" date="2020-11" db="EMBL/GenBank/DDBJ databases">
        <authorList>
            <person name="McCartney M.A."/>
            <person name="Auch B."/>
            <person name="Kono T."/>
            <person name="Mallez S."/>
            <person name="Becker A."/>
            <person name="Gohl D.M."/>
            <person name="Silverstein K.A.T."/>
            <person name="Koren S."/>
            <person name="Bechman K.B."/>
            <person name="Herman A."/>
            <person name="Abrahante J.E."/>
            <person name="Garbe J."/>
        </authorList>
    </citation>
    <scope>NUCLEOTIDE SEQUENCE</scope>
    <source>
        <strain evidence="5">Duluth1</strain>
        <tissue evidence="5">Whole animal</tissue>
    </source>
</reference>
<dbReference type="InterPro" id="IPR008922">
    <property type="entry name" value="Di-copper_centre_dom_sf"/>
</dbReference>
<evidence type="ECO:0000313" key="5">
    <source>
        <dbReference type="EMBL" id="KAH3775065.1"/>
    </source>
</evidence>
<keyword evidence="2" id="KW-0186">Copper</keyword>
<feature type="signal peptide" evidence="3">
    <location>
        <begin position="1"/>
        <end position="25"/>
    </location>
</feature>
<dbReference type="Pfam" id="PF00264">
    <property type="entry name" value="Tyrosinase"/>
    <property type="match status" value="1"/>
</dbReference>
<accession>A0A9D4EB14</accession>
<dbReference type="PANTHER" id="PTHR11474:SF126">
    <property type="entry name" value="TYROSINASE-LIKE PROTEIN TYR-1-RELATED"/>
    <property type="match status" value="1"/>
</dbReference>
<dbReference type="PRINTS" id="PR00092">
    <property type="entry name" value="TYROSINASE"/>
</dbReference>
<dbReference type="SUPFAM" id="SSF48056">
    <property type="entry name" value="Di-copper centre-containing domain"/>
    <property type="match status" value="1"/>
</dbReference>
<dbReference type="InterPro" id="IPR002227">
    <property type="entry name" value="Tyrosinase_Cu-bd"/>
</dbReference>
<dbReference type="Gene3D" id="1.10.1280.10">
    <property type="entry name" value="Di-copper center containing domain from catechol oxidase"/>
    <property type="match status" value="1"/>
</dbReference>
<dbReference type="PROSITE" id="PS00497">
    <property type="entry name" value="TYROSINASE_1"/>
    <property type="match status" value="1"/>
</dbReference>
<protein>
    <recommendedName>
        <fullName evidence="4">Tyrosinase copper-binding domain-containing protein</fullName>
    </recommendedName>
</protein>
<dbReference type="GO" id="GO:0016491">
    <property type="term" value="F:oxidoreductase activity"/>
    <property type="evidence" value="ECO:0007669"/>
    <property type="project" value="InterPro"/>
</dbReference>
<organism evidence="5 6">
    <name type="scientific">Dreissena polymorpha</name>
    <name type="common">Zebra mussel</name>
    <name type="synonym">Mytilus polymorpha</name>
    <dbReference type="NCBI Taxonomy" id="45954"/>
    <lineage>
        <taxon>Eukaryota</taxon>
        <taxon>Metazoa</taxon>
        <taxon>Spiralia</taxon>
        <taxon>Lophotrochozoa</taxon>
        <taxon>Mollusca</taxon>
        <taxon>Bivalvia</taxon>
        <taxon>Autobranchia</taxon>
        <taxon>Heteroconchia</taxon>
        <taxon>Euheterodonta</taxon>
        <taxon>Imparidentia</taxon>
        <taxon>Neoheterodontei</taxon>
        <taxon>Myida</taxon>
        <taxon>Dreissenoidea</taxon>
        <taxon>Dreissenidae</taxon>
        <taxon>Dreissena</taxon>
    </lineage>
</organism>
<evidence type="ECO:0000256" key="2">
    <source>
        <dbReference type="ARBA" id="ARBA00023008"/>
    </source>
</evidence>
<sequence length="486" mass="55750">MVRVHVHKPVLMAIWIGLLFDRITCQPEICLMVPPELKSCYENALRHPITSKAAIVDCLQRLLWFFLPDRNQTRPDVTSFVTNNAQRYPIPLTGFRVRKEYRRLTDYERVRLHNALNSLYKKGVIRKYGQLYADASGSTHGGPAFLSWHRVFLARFEDELRKEEGTIALPYWDCSLDFAMDNPVNSVLWADDHFGNANGDVVVGPFANWMTTRGKLTRNYGNRGVLIDYRKMKNIINSCNTKDITFPLEIDARSELDGILEYHSNGVNNWVGGDMTDASFAAYDPVFYMHLAFIDFIWERFRENQANTCQINPENAYASPPGYRSQQAEVPMYGFSELRNIDGLMSYWTKTWYAYEPRPRCPDCGSKYLFCNMTSQMCISHSRRTDFNAGKRVDPLGAIGAASNSFEPRSVFIPKRSIYPFTPSPESDGRLHSTALDDAKETIARLQTKPETTTSRWLSLAQWVKNLEPLPVGVVDNSIFPRRIRS</sequence>
<dbReference type="GO" id="GO:0046872">
    <property type="term" value="F:metal ion binding"/>
    <property type="evidence" value="ECO:0007669"/>
    <property type="project" value="UniProtKB-KW"/>
</dbReference>
<dbReference type="AlphaFoldDB" id="A0A9D4EB14"/>
<feature type="chain" id="PRO_5038866833" description="Tyrosinase copper-binding domain-containing protein" evidence="3">
    <location>
        <begin position="26"/>
        <end position="486"/>
    </location>
</feature>
<dbReference type="Proteomes" id="UP000828390">
    <property type="component" value="Unassembled WGS sequence"/>
</dbReference>
<keyword evidence="3" id="KW-0732">Signal</keyword>
<dbReference type="EMBL" id="JAIWYP010000009">
    <property type="protein sequence ID" value="KAH3775065.1"/>
    <property type="molecule type" value="Genomic_DNA"/>
</dbReference>
<keyword evidence="6" id="KW-1185">Reference proteome</keyword>
<evidence type="ECO:0000259" key="4">
    <source>
        <dbReference type="PROSITE" id="PS00497"/>
    </source>
</evidence>
<dbReference type="PANTHER" id="PTHR11474">
    <property type="entry name" value="TYROSINASE FAMILY MEMBER"/>
    <property type="match status" value="1"/>
</dbReference>
<dbReference type="InterPro" id="IPR050316">
    <property type="entry name" value="Tyrosinase/Hemocyanin"/>
</dbReference>
<proteinExistence type="predicted"/>
<evidence type="ECO:0000256" key="1">
    <source>
        <dbReference type="ARBA" id="ARBA00022723"/>
    </source>
</evidence>
<keyword evidence="1" id="KW-0479">Metal-binding</keyword>
<reference evidence="5" key="1">
    <citation type="journal article" date="2019" name="bioRxiv">
        <title>The Genome of the Zebra Mussel, Dreissena polymorpha: A Resource for Invasive Species Research.</title>
        <authorList>
            <person name="McCartney M.A."/>
            <person name="Auch B."/>
            <person name="Kono T."/>
            <person name="Mallez S."/>
            <person name="Zhang Y."/>
            <person name="Obille A."/>
            <person name="Becker A."/>
            <person name="Abrahante J.E."/>
            <person name="Garbe J."/>
            <person name="Badalamenti J.P."/>
            <person name="Herman A."/>
            <person name="Mangelson H."/>
            <person name="Liachko I."/>
            <person name="Sullivan S."/>
            <person name="Sone E.D."/>
            <person name="Koren S."/>
            <person name="Silverstein K.A.T."/>
            <person name="Beckman K.B."/>
            <person name="Gohl D.M."/>
        </authorList>
    </citation>
    <scope>NUCLEOTIDE SEQUENCE</scope>
    <source>
        <strain evidence="5">Duluth1</strain>
        <tissue evidence="5">Whole animal</tissue>
    </source>
</reference>
<feature type="domain" description="Tyrosinase copper-binding" evidence="4">
    <location>
        <begin position="140"/>
        <end position="157"/>
    </location>
</feature>
<comment type="caution">
    <text evidence="5">The sequence shown here is derived from an EMBL/GenBank/DDBJ whole genome shotgun (WGS) entry which is preliminary data.</text>
</comment>
<evidence type="ECO:0000313" key="6">
    <source>
        <dbReference type="Proteomes" id="UP000828390"/>
    </source>
</evidence>
<gene>
    <name evidence="5" type="ORF">DPMN_176461</name>
</gene>